<dbReference type="EMBL" id="CM001885">
    <property type="protein sequence ID" value="EOY13356.1"/>
    <property type="molecule type" value="Genomic_DNA"/>
</dbReference>
<organism evidence="5 6">
    <name type="scientific">Theobroma cacao</name>
    <name type="common">Cacao</name>
    <name type="synonym">Cocoa</name>
    <dbReference type="NCBI Taxonomy" id="3641"/>
    <lineage>
        <taxon>Eukaryota</taxon>
        <taxon>Viridiplantae</taxon>
        <taxon>Streptophyta</taxon>
        <taxon>Embryophyta</taxon>
        <taxon>Tracheophyta</taxon>
        <taxon>Spermatophyta</taxon>
        <taxon>Magnoliopsida</taxon>
        <taxon>eudicotyledons</taxon>
        <taxon>Gunneridae</taxon>
        <taxon>Pentapetalae</taxon>
        <taxon>rosids</taxon>
        <taxon>malvids</taxon>
        <taxon>Malvales</taxon>
        <taxon>Malvaceae</taxon>
        <taxon>Byttnerioideae</taxon>
        <taxon>Theobroma</taxon>
    </lineage>
</organism>
<evidence type="ECO:0000259" key="4">
    <source>
        <dbReference type="Pfam" id="PF00685"/>
    </source>
</evidence>
<dbReference type="eggNOG" id="KOG1584">
    <property type="taxonomic scope" value="Eukaryota"/>
</dbReference>
<dbReference type="SUPFAM" id="SSF52540">
    <property type="entry name" value="P-loop containing nucleoside triphosphate hydrolases"/>
    <property type="match status" value="1"/>
</dbReference>
<dbReference type="GO" id="GO:0008146">
    <property type="term" value="F:sulfotransferase activity"/>
    <property type="evidence" value="ECO:0000318"/>
    <property type="project" value="GO_Central"/>
</dbReference>
<dbReference type="InParanoid" id="A0A061F8H7"/>
<reference evidence="5 6" key="1">
    <citation type="journal article" date="2013" name="Genome Biol.">
        <title>The genome sequence of the most widely cultivated cacao type and its use to identify candidate genes regulating pod color.</title>
        <authorList>
            <person name="Motamayor J.C."/>
            <person name="Mockaitis K."/>
            <person name="Schmutz J."/>
            <person name="Haiminen N."/>
            <person name="Iii D.L."/>
            <person name="Cornejo O."/>
            <person name="Findley S.D."/>
            <person name="Zheng P."/>
            <person name="Utro F."/>
            <person name="Royaert S."/>
            <person name="Saski C."/>
            <person name="Jenkins J."/>
            <person name="Podicheti R."/>
            <person name="Zhao M."/>
            <person name="Scheffler B.E."/>
            <person name="Stack J.C."/>
            <person name="Feltus F.A."/>
            <person name="Mustiga G.M."/>
            <person name="Amores F."/>
            <person name="Phillips W."/>
            <person name="Marelli J.P."/>
            <person name="May G.D."/>
            <person name="Shapiro H."/>
            <person name="Ma J."/>
            <person name="Bustamante C.D."/>
            <person name="Schnell R.J."/>
            <person name="Main D."/>
            <person name="Gilbert D."/>
            <person name="Parida L."/>
            <person name="Kuhn D.N."/>
        </authorList>
    </citation>
    <scope>NUCLEOTIDE SEQUENCE [LARGE SCALE GENOMIC DNA]</scope>
    <source>
        <strain evidence="6">cv. Matina 1-6</strain>
    </source>
</reference>
<evidence type="ECO:0000256" key="2">
    <source>
        <dbReference type="ARBA" id="ARBA00022679"/>
    </source>
</evidence>
<name>A0A061F8H7_THECC</name>
<dbReference type="GO" id="GO:0005737">
    <property type="term" value="C:cytoplasm"/>
    <property type="evidence" value="ECO:0000318"/>
    <property type="project" value="GO_Central"/>
</dbReference>
<dbReference type="PANTHER" id="PTHR11783">
    <property type="entry name" value="SULFOTRANSFERASE SULT"/>
    <property type="match status" value="1"/>
</dbReference>
<sequence length="244" mass="27980">MESSFPNASPTLLGELPKETWWGFDLYNWEGFWFGSSFLSPVMAARSNFQASDDDVFLTSSMKTGTTWLKAIIPTIMNPKGRTNDDIDDPLLKHHPNDLLPSPELQLFMANPNPDPTSMPSPRLFRSHDTVVSLWHFMNSWATAMGKGPWKMNGAFESFCRGVHASGPFHDHVLSYWKESLRRPEKVLFLRYEDLKKDPMGQVKKLASFLGRPFAKEEEVDKVLWRYSLERLKNLEVNQNGVDP</sequence>
<evidence type="ECO:0000313" key="6">
    <source>
        <dbReference type="Proteomes" id="UP000026915"/>
    </source>
</evidence>
<dbReference type="Gene3D" id="3.40.50.300">
    <property type="entry name" value="P-loop containing nucleotide triphosphate hydrolases"/>
    <property type="match status" value="1"/>
</dbReference>
<evidence type="ECO:0000313" key="5">
    <source>
        <dbReference type="EMBL" id="EOY13356.1"/>
    </source>
</evidence>
<evidence type="ECO:0000256" key="1">
    <source>
        <dbReference type="ARBA" id="ARBA00005771"/>
    </source>
</evidence>
<dbReference type="HOGENOM" id="CLU_027239_0_2_1"/>
<dbReference type="Proteomes" id="UP000026915">
    <property type="component" value="Chromosome 7"/>
</dbReference>
<keyword evidence="2 3" id="KW-0808">Transferase</keyword>
<feature type="domain" description="Sulfotransferase" evidence="4">
    <location>
        <begin position="129"/>
        <end position="240"/>
    </location>
</feature>
<dbReference type="InterPro" id="IPR000863">
    <property type="entry name" value="Sulfotransferase_dom"/>
</dbReference>
<dbReference type="OMA" id="HITAMKY"/>
<dbReference type="Gramene" id="EOY13356">
    <property type="protein sequence ID" value="EOY13356"/>
    <property type="gene ID" value="TCM_031900"/>
</dbReference>
<gene>
    <name evidence="5" type="ORF">TCM_031900</name>
</gene>
<dbReference type="EC" id="2.8.2.-" evidence="3"/>
<comment type="similarity">
    <text evidence="1 3">Belongs to the sulfotransferase 1 family.</text>
</comment>
<dbReference type="AlphaFoldDB" id="A0A061F8H7"/>
<feature type="domain" description="Sulfotransferase" evidence="4">
    <location>
        <begin position="53"/>
        <end position="128"/>
    </location>
</feature>
<protein>
    <recommendedName>
        <fullName evidence="3">Sulfotransferase</fullName>
        <ecNumber evidence="3">2.8.2.-</ecNumber>
    </recommendedName>
</protein>
<dbReference type="Pfam" id="PF00685">
    <property type="entry name" value="Sulfotransfer_1"/>
    <property type="match status" value="2"/>
</dbReference>
<evidence type="ECO:0000256" key="3">
    <source>
        <dbReference type="RuleBase" id="RU361155"/>
    </source>
</evidence>
<proteinExistence type="inferred from homology"/>
<keyword evidence="6" id="KW-1185">Reference proteome</keyword>
<accession>A0A061F8H7</accession>
<dbReference type="InterPro" id="IPR027417">
    <property type="entry name" value="P-loop_NTPase"/>
</dbReference>
<dbReference type="GO" id="GO:0051923">
    <property type="term" value="P:sulfation"/>
    <property type="evidence" value="ECO:0000318"/>
    <property type="project" value="GO_Central"/>
</dbReference>